<dbReference type="Proteomes" id="UP000190626">
    <property type="component" value="Unassembled WGS sequence"/>
</dbReference>
<comment type="caution">
    <text evidence="1">The sequence shown here is derived from an EMBL/GenBank/DDBJ whole genome shotgun (WGS) entry which is preliminary data.</text>
</comment>
<organism evidence="1 2">
    <name type="scientific">Paenibacillus ferrarius</name>
    <dbReference type="NCBI Taxonomy" id="1469647"/>
    <lineage>
        <taxon>Bacteria</taxon>
        <taxon>Bacillati</taxon>
        <taxon>Bacillota</taxon>
        <taxon>Bacilli</taxon>
        <taxon>Bacillales</taxon>
        <taxon>Paenibacillaceae</taxon>
        <taxon>Paenibacillus</taxon>
    </lineage>
</organism>
<accession>A0A1V4HAI1</accession>
<gene>
    <name evidence="1" type="ORF">BC351_09430</name>
</gene>
<proteinExistence type="predicted"/>
<keyword evidence="2" id="KW-1185">Reference proteome</keyword>
<sequence>MVYTTGLINNTNDGGTLAANVIVNITNDDPTNTALVLVKIFYAMGTSVAKTPLHFTGYYVASGFVDIHTFSVVGVMAYEVQIEIDSSTPNLTVPTVFATDTFGNLIPDTRVLQPELAFISALS</sequence>
<evidence type="ECO:0000313" key="2">
    <source>
        <dbReference type="Proteomes" id="UP000190626"/>
    </source>
</evidence>
<dbReference type="AlphaFoldDB" id="A0A1V4HAI1"/>
<protein>
    <submittedName>
        <fullName evidence="1">Uncharacterized protein</fullName>
    </submittedName>
</protein>
<dbReference type="EMBL" id="MBTG01000045">
    <property type="protein sequence ID" value="OPH48662.1"/>
    <property type="molecule type" value="Genomic_DNA"/>
</dbReference>
<dbReference type="OrthoDB" id="2645706at2"/>
<evidence type="ECO:0000313" key="1">
    <source>
        <dbReference type="EMBL" id="OPH48662.1"/>
    </source>
</evidence>
<name>A0A1V4HAI1_9BACL</name>
<reference evidence="2" key="1">
    <citation type="submission" date="2016-07" db="EMBL/GenBank/DDBJ databases">
        <authorList>
            <person name="Florea S."/>
            <person name="Webb J.S."/>
            <person name="Jaromczyk J."/>
            <person name="Schardl C.L."/>
        </authorList>
    </citation>
    <scope>NUCLEOTIDE SEQUENCE [LARGE SCALE GENOMIC DNA]</scope>
    <source>
        <strain evidence="2">CY1</strain>
    </source>
</reference>
<dbReference type="RefSeq" id="WP_079419250.1">
    <property type="nucleotide sequence ID" value="NZ_MBTG01000045.1"/>
</dbReference>